<feature type="transmembrane region" description="Helical" evidence="1">
    <location>
        <begin position="12"/>
        <end position="34"/>
    </location>
</feature>
<name>A0A927CZ53_9BACI</name>
<feature type="transmembrane region" description="Helical" evidence="1">
    <location>
        <begin position="46"/>
        <end position="67"/>
    </location>
</feature>
<feature type="transmembrane region" description="Helical" evidence="1">
    <location>
        <begin position="225"/>
        <end position="247"/>
    </location>
</feature>
<keyword evidence="4" id="KW-1185">Reference proteome</keyword>
<dbReference type="Pfam" id="PF03703">
    <property type="entry name" value="bPH_2"/>
    <property type="match status" value="3"/>
</dbReference>
<dbReference type="EMBL" id="JACXSI010000042">
    <property type="protein sequence ID" value="MBD3109691.1"/>
    <property type="molecule type" value="Genomic_DNA"/>
</dbReference>
<feature type="transmembrane region" description="Helical" evidence="1">
    <location>
        <begin position="361"/>
        <end position="378"/>
    </location>
</feature>
<dbReference type="RefSeq" id="WP_190999228.1">
    <property type="nucleotide sequence ID" value="NZ_JACXSI010000042.1"/>
</dbReference>
<organism evidence="3 4">
    <name type="scientific">Peribacillus faecalis</name>
    <dbReference type="NCBI Taxonomy" id="2772559"/>
    <lineage>
        <taxon>Bacteria</taxon>
        <taxon>Bacillati</taxon>
        <taxon>Bacillota</taxon>
        <taxon>Bacilli</taxon>
        <taxon>Bacillales</taxon>
        <taxon>Bacillaceae</taxon>
        <taxon>Peribacillus</taxon>
    </lineage>
</organism>
<comment type="caution">
    <text evidence="3">The sequence shown here is derived from an EMBL/GenBank/DDBJ whole genome shotgun (WGS) entry which is preliminary data.</text>
</comment>
<evidence type="ECO:0000259" key="2">
    <source>
        <dbReference type="Pfam" id="PF03703"/>
    </source>
</evidence>
<accession>A0A927CZ53</accession>
<feature type="domain" description="YdbS-like PH" evidence="2">
    <location>
        <begin position="258"/>
        <end position="334"/>
    </location>
</feature>
<keyword evidence="1" id="KW-1133">Transmembrane helix</keyword>
<dbReference type="PIRSF" id="PIRSF026631">
    <property type="entry name" value="UCP026631"/>
    <property type="match status" value="1"/>
</dbReference>
<keyword evidence="1" id="KW-0812">Transmembrane</keyword>
<dbReference type="InterPro" id="IPR014529">
    <property type="entry name" value="UCP026631"/>
</dbReference>
<feature type="domain" description="YdbS-like PH" evidence="2">
    <location>
        <begin position="402"/>
        <end position="479"/>
    </location>
</feature>
<keyword evidence="1" id="KW-0472">Membrane</keyword>
<dbReference type="InterPro" id="IPR005182">
    <property type="entry name" value="YdbS-like_PH"/>
</dbReference>
<evidence type="ECO:0000313" key="4">
    <source>
        <dbReference type="Proteomes" id="UP000602076"/>
    </source>
</evidence>
<evidence type="ECO:0000256" key="1">
    <source>
        <dbReference type="SAM" id="Phobius"/>
    </source>
</evidence>
<dbReference type="PANTHER" id="PTHR34473">
    <property type="entry name" value="UPF0699 TRANSMEMBRANE PROTEIN YDBS"/>
    <property type="match status" value="1"/>
</dbReference>
<dbReference type="AlphaFoldDB" id="A0A927CZ53"/>
<reference evidence="3" key="1">
    <citation type="submission" date="2020-09" db="EMBL/GenBank/DDBJ databases">
        <title>Bacillus faecalis sp. nov., a moderately halophilic bacterium isolated from cow faeces.</title>
        <authorList>
            <person name="Jiang L."/>
            <person name="Lee J."/>
        </authorList>
    </citation>
    <scope>NUCLEOTIDE SEQUENCE</scope>
    <source>
        <strain evidence="3">AGMB 02131</strain>
    </source>
</reference>
<feature type="transmembrane region" description="Helical" evidence="1">
    <location>
        <begin position="184"/>
        <end position="205"/>
    </location>
</feature>
<feature type="domain" description="YdbS-like PH" evidence="2">
    <location>
        <begin position="64"/>
        <end position="139"/>
    </location>
</feature>
<evidence type="ECO:0000313" key="3">
    <source>
        <dbReference type="EMBL" id="MBD3109691.1"/>
    </source>
</evidence>
<dbReference type="Proteomes" id="UP000602076">
    <property type="component" value="Unassembled WGS sequence"/>
</dbReference>
<feature type="transmembrane region" description="Helical" evidence="1">
    <location>
        <begin position="384"/>
        <end position="401"/>
    </location>
</feature>
<dbReference type="PANTHER" id="PTHR34473:SF2">
    <property type="entry name" value="UPF0699 TRANSMEMBRANE PROTEIN YDBT"/>
    <property type="match status" value="1"/>
</dbReference>
<gene>
    <name evidence="3" type="ORF">IEO70_15190</name>
</gene>
<sequence>MSEARRLHPAAIVLNVSKTLKEAFIPLILFIVLQSSNDSPWSYFELIVLGGALVLGLISGIVTWYKFTYEIDENEIRIRSGVFIKKERFIRLERIQSIDITEGIIQRLFSLVKVSIETAGSSSNGKAEAELTAITKAEAALFQTLLQASKKKQDPLMVSSSESEEEKRESAEERKLFELSFSKLCLMAATSGGVGVVLSGAFVLYTQFSEVISQYGLYNDVEELVASSIMITAGLIFFGVVIAYIIATLRIILKYAYFTVTKSGNELIISRGLLEKRRLTIPIHRIQALRIVENIVREPFGYATLYVETASGSIQNEGNANVMLLPIIKKKRIKALLASFDIDYELEVAIKHVPKRAMRRYLIRALLWNIPLVAVWFLFKPFGYVYVIWLPICIALAYAAFRTAGWNIANKQLTLVFRKFVSKQTYVVLNNKIQSLTYKQSDFQKRSRLGTINVFSKTGVGPSMGRVIDVEQGDMLAIKDWFRENHSVKKASGEQV</sequence>
<proteinExistence type="predicted"/>
<protein>
    <submittedName>
        <fullName evidence="3">PH domain-containing protein</fullName>
    </submittedName>
</protein>